<feature type="region of interest" description="Disordered" evidence="1">
    <location>
        <begin position="192"/>
        <end position="213"/>
    </location>
</feature>
<name>A0AAV7MSF8_PLEWA</name>
<dbReference type="EMBL" id="JANPWB010000013">
    <property type="protein sequence ID" value="KAJ1106671.1"/>
    <property type="molecule type" value="Genomic_DNA"/>
</dbReference>
<feature type="region of interest" description="Disordered" evidence="1">
    <location>
        <begin position="21"/>
        <end position="63"/>
    </location>
</feature>
<evidence type="ECO:0000256" key="1">
    <source>
        <dbReference type="SAM" id="MobiDB-lite"/>
    </source>
</evidence>
<dbReference type="Proteomes" id="UP001066276">
    <property type="component" value="Chromosome 9"/>
</dbReference>
<comment type="caution">
    <text evidence="2">The sequence shown here is derived from an EMBL/GenBank/DDBJ whole genome shotgun (WGS) entry which is preliminary data.</text>
</comment>
<dbReference type="AlphaFoldDB" id="A0AAV7MSF8"/>
<proteinExistence type="predicted"/>
<gene>
    <name evidence="2" type="ORF">NDU88_004072</name>
</gene>
<protein>
    <submittedName>
        <fullName evidence="2">Uncharacterized protein</fullName>
    </submittedName>
</protein>
<sequence length="213" mass="22568">MRRRGAGEIVRRGRVARAAPLRGPAAWSNKPRQKWRSSCGAFGREPRRASGRSPGPGGDAHVIEGQLPLHCPKSNSFSSAEWGQQHHWIGGGVDWPGGTGVLTLPPPPNPPPPSHPLPFVPAIRPPSLPVVTFIRGSGAWGGPAGVTQTGQNPILLAVAGHIGGGNMLLSQDIYTHLPTTCTVVDRLDQGETQADSAVPRRGITYRGVDTHQQ</sequence>
<organism evidence="2 3">
    <name type="scientific">Pleurodeles waltl</name>
    <name type="common">Iberian ribbed newt</name>
    <dbReference type="NCBI Taxonomy" id="8319"/>
    <lineage>
        <taxon>Eukaryota</taxon>
        <taxon>Metazoa</taxon>
        <taxon>Chordata</taxon>
        <taxon>Craniata</taxon>
        <taxon>Vertebrata</taxon>
        <taxon>Euteleostomi</taxon>
        <taxon>Amphibia</taxon>
        <taxon>Batrachia</taxon>
        <taxon>Caudata</taxon>
        <taxon>Salamandroidea</taxon>
        <taxon>Salamandridae</taxon>
        <taxon>Pleurodelinae</taxon>
        <taxon>Pleurodeles</taxon>
    </lineage>
</organism>
<evidence type="ECO:0000313" key="2">
    <source>
        <dbReference type="EMBL" id="KAJ1106671.1"/>
    </source>
</evidence>
<evidence type="ECO:0000313" key="3">
    <source>
        <dbReference type="Proteomes" id="UP001066276"/>
    </source>
</evidence>
<reference evidence="2" key="1">
    <citation type="journal article" date="2022" name="bioRxiv">
        <title>Sequencing and chromosome-scale assembly of the giantPleurodeles waltlgenome.</title>
        <authorList>
            <person name="Brown T."/>
            <person name="Elewa A."/>
            <person name="Iarovenko S."/>
            <person name="Subramanian E."/>
            <person name="Araus A.J."/>
            <person name="Petzold A."/>
            <person name="Susuki M."/>
            <person name="Suzuki K.-i.T."/>
            <person name="Hayashi T."/>
            <person name="Toyoda A."/>
            <person name="Oliveira C."/>
            <person name="Osipova E."/>
            <person name="Leigh N.D."/>
            <person name="Simon A."/>
            <person name="Yun M.H."/>
        </authorList>
    </citation>
    <scope>NUCLEOTIDE SEQUENCE</scope>
    <source>
        <strain evidence="2">20211129_DDA</strain>
        <tissue evidence="2">Liver</tissue>
    </source>
</reference>
<keyword evidence="3" id="KW-1185">Reference proteome</keyword>
<accession>A0AAV7MSF8</accession>